<keyword evidence="7" id="KW-1185">Reference proteome</keyword>
<proteinExistence type="predicted"/>
<dbReference type="PANTHER" id="PTHR47178:SF5">
    <property type="entry name" value="FAD-BINDING DOMAIN-CONTAINING PROTEIN"/>
    <property type="match status" value="1"/>
</dbReference>
<name>A0A2S9JFJ1_9HYPH</name>
<sequence length="451" mass="49295">MKTNSLQVIIIGAGTGGLCLAHSLKRAGIGVRVYERDHTRRDGLHGYRVGISPAGSQALKSCLPPELFDLFVATCARAPRHFNMLTENMSELISMPVPGSDDPVDSEKSVSRMTLRQVLLTGLEDCVVFGKTFSSYRNNEDGTVTVVFDDGSTDTGDVLVGADGANSRVRQQRLPDARMEDTGIVSIGGKVALTPETRALLPDKVFHGISMIMAPKGYGAILHVMEFKWDNDGVKQGVGGNDADLIAGWPGLLFDNTRDYVMWGVWGARKNLPEDPASLPGSDLARIAAKMTRNWHPDLRRLIALSDPTTIFRVNIRTSVPVSPWQSSNVTLLGDAIHTMTPGRGVGANTAMRDAALLCRRLTEVRGGRPLVEALHDYEAEMLEYSARAVLESRKQMDANGLSHRPALGRIQLAVMRGALRIINAVPALKRRMEDAETRLRKIDHTHEFTA</sequence>
<keyword evidence="1" id="KW-0285">Flavoprotein</keyword>
<organism evidence="6 7">
    <name type="scientific">Phyllobacterium myrsinacearum</name>
    <dbReference type="NCBI Taxonomy" id="28101"/>
    <lineage>
        <taxon>Bacteria</taxon>
        <taxon>Pseudomonadati</taxon>
        <taxon>Pseudomonadota</taxon>
        <taxon>Alphaproteobacteria</taxon>
        <taxon>Hyphomicrobiales</taxon>
        <taxon>Phyllobacteriaceae</taxon>
        <taxon>Phyllobacterium</taxon>
    </lineage>
</organism>
<protein>
    <submittedName>
        <fullName evidence="6">FAD-binding monooxygenase</fullName>
    </submittedName>
</protein>
<feature type="domain" description="FAD-binding" evidence="5">
    <location>
        <begin position="6"/>
        <end position="40"/>
    </location>
</feature>
<dbReference type="InterPro" id="IPR002938">
    <property type="entry name" value="FAD-bd"/>
</dbReference>
<comment type="caution">
    <text evidence="6">The sequence shown here is derived from an EMBL/GenBank/DDBJ whole genome shotgun (WGS) entry which is preliminary data.</text>
</comment>
<reference evidence="6 7" key="1">
    <citation type="submission" date="2018-02" db="EMBL/GenBank/DDBJ databases">
        <title>The draft genome of Phyllobacterium myrsinacearum DSM5892.</title>
        <authorList>
            <person name="Li L."/>
            <person name="Liu L."/>
            <person name="Zhang X."/>
            <person name="Wang T."/>
        </authorList>
    </citation>
    <scope>NUCLEOTIDE SEQUENCE [LARGE SCALE GENOMIC DNA]</scope>
    <source>
        <strain evidence="6 7">DSM 5892</strain>
    </source>
</reference>
<dbReference type="SUPFAM" id="SSF51905">
    <property type="entry name" value="FAD/NAD(P)-binding domain"/>
    <property type="match status" value="1"/>
</dbReference>
<evidence type="ECO:0000256" key="3">
    <source>
        <dbReference type="ARBA" id="ARBA00023002"/>
    </source>
</evidence>
<dbReference type="EMBL" id="PVBT01000005">
    <property type="protein sequence ID" value="PRD51698.1"/>
    <property type="molecule type" value="Genomic_DNA"/>
</dbReference>
<dbReference type="OrthoDB" id="4230779at2"/>
<dbReference type="GO" id="GO:0004497">
    <property type="term" value="F:monooxygenase activity"/>
    <property type="evidence" value="ECO:0007669"/>
    <property type="project" value="UniProtKB-KW"/>
</dbReference>
<dbReference type="Gene3D" id="3.50.50.60">
    <property type="entry name" value="FAD/NAD(P)-binding domain"/>
    <property type="match status" value="1"/>
</dbReference>
<dbReference type="Proteomes" id="UP000238563">
    <property type="component" value="Unassembled WGS sequence"/>
</dbReference>
<feature type="domain" description="FAD-binding" evidence="5">
    <location>
        <begin position="293"/>
        <end position="390"/>
    </location>
</feature>
<keyword evidence="3" id="KW-0560">Oxidoreductase</keyword>
<evidence type="ECO:0000256" key="1">
    <source>
        <dbReference type="ARBA" id="ARBA00022630"/>
    </source>
</evidence>
<evidence type="ECO:0000256" key="4">
    <source>
        <dbReference type="ARBA" id="ARBA00023033"/>
    </source>
</evidence>
<evidence type="ECO:0000313" key="6">
    <source>
        <dbReference type="EMBL" id="PRD51698.1"/>
    </source>
</evidence>
<keyword evidence="2" id="KW-0274">FAD</keyword>
<dbReference type="Pfam" id="PF01494">
    <property type="entry name" value="FAD_binding_3"/>
    <property type="match status" value="2"/>
</dbReference>
<keyword evidence="4 6" id="KW-0503">Monooxygenase</keyword>
<evidence type="ECO:0000256" key="2">
    <source>
        <dbReference type="ARBA" id="ARBA00022827"/>
    </source>
</evidence>
<dbReference type="GO" id="GO:0071949">
    <property type="term" value="F:FAD binding"/>
    <property type="evidence" value="ECO:0007669"/>
    <property type="project" value="InterPro"/>
</dbReference>
<dbReference type="PRINTS" id="PR00420">
    <property type="entry name" value="RNGMNOXGNASE"/>
</dbReference>
<gene>
    <name evidence="6" type="ORF">C5750_17775</name>
</gene>
<evidence type="ECO:0000313" key="7">
    <source>
        <dbReference type="Proteomes" id="UP000238563"/>
    </source>
</evidence>
<dbReference type="AlphaFoldDB" id="A0A2S9JFJ1"/>
<evidence type="ECO:0000259" key="5">
    <source>
        <dbReference type="Pfam" id="PF01494"/>
    </source>
</evidence>
<accession>A0A2S9JFJ1</accession>
<dbReference type="RefSeq" id="WP_105735255.1">
    <property type="nucleotide sequence ID" value="NZ_PVBT01000005.1"/>
</dbReference>
<dbReference type="PANTHER" id="PTHR47178">
    <property type="entry name" value="MONOOXYGENASE, FAD-BINDING"/>
    <property type="match status" value="1"/>
</dbReference>
<dbReference type="InterPro" id="IPR036188">
    <property type="entry name" value="FAD/NAD-bd_sf"/>
</dbReference>